<evidence type="ECO:0000259" key="5">
    <source>
        <dbReference type="Pfam" id="PF21761"/>
    </source>
</evidence>
<keyword evidence="2" id="KW-0560">Oxidoreductase</keyword>
<evidence type="ECO:0000256" key="1">
    <source>
        <dbReference type="ARBA" id="ARBA00009080"/>
    </source>
</evidence>
<dbReference type="EMBL" id="JAAGOA010000002">
    <property type="protein sequence ID" value="NED99086.1"/>
    <property type="molecule type" value="Genomic_DNA"/>
</dbReference>
<dbReference type="RefSeq" id="WP_163732376.1">
    <property type="nucleotide sequence ID" value="NZ_JAAGOA010000002.1"/>
</dbReference>
<evidence type="ECO:0000313" key="7">
    <source>
        <dbReference type="Proteomes" id="UP000475214"/>
    </source>
</evidence>
<feature type="compositionally biased region" description="Basic and acidic residues" evidence="3">
    <location>
        <begin position="301"/>
        <end position="320"/>
    </location>
</feature>
<dbReference type="InterPro" id="IPR036291">
    <property type="entry name" value="NAD(P)-bd_dom_sf"/>
</dbReference>
<evidence type="ECO:0000256" key="2">
    <source>
        <dbReference type="ARBA" id="ARBA00023002"/>
    </source>
</evidence>
<evidence type="ECO:0000256" key="3">
    <source>
        <dbReference type="SAM" id="MobiDB-lite"/>
    </source>
</evidence>
<feature type="domain" description="6-phosphogluconate dehydrogenase NADP-binding" evidence="4">
    <location>
        <begin position="21"/>
        <end position="175"/>
    </location>
</feature>
<dbReference type="Gene3D" id="1.10.1040.10">
    <property type="entry name" value="N-(1-d-carboxylethyl)-l-norvaline Dehydrogenase, domain 2"/>
    <property type="match status" value="1"/>
</dbReference>
<evidence type="ECO:0000259" key="4">
    <source>
        <dbReference type="Pfam" id="PF03446"/>
    </source>
</evidence>
<dbReference type="Pfam" id="PF21761">
    <property type="entry name" value="RedAm-like_C"/>
    <property type="match status" value="1"/>
</dbReference>
<dbReference type="PANTHER" id="PTHR43580">
    <property type="entry name" value="OXIDOREDUCTASE GLYR1-RELATED"/>
    <property type="match status" value="1"/>
</dbReference>
<sequence>MTDLSTSNRSTAAADGGRRPVTVIGLGSMGAALARAFLRAGHVTTVWNRTAEKTTPLADEGASQATTVAAAVAASPLIVTCLTGFDETRAALEPAASQLVGRDLVTLNTGSPAGARDMAALATEWGARFLAGAIKDVPGAIGQPETLLTYSGDPAVFADHAATLRVLGGETVYLGEEPDLAAFYEMAVGGLLLPTLMGFFQGAAALQSRGLAAASMVGYTEKWLDMIKNLLPGLADQIDRRDYSDASSSIDLFLSVAAAEQEFASETGVDVAWQDAAWDRVRRASELGYGDQEISAVTEVLRPHRPGDDGDDPGRRDTGNSRDGTPSTVETSKA</sequence>
<dbReference type="InterPro" id="IPR006115">
    <property type="entry name" value="6PGDH_NADP-bd"/>
</dbReference>
<dbReference type="GO" id="GO:0016491">
    <property type="term" value="F:oxidoreductase activity"/>
    <property type="evidence" value="ECO:0007669"/>
    <property type="project" value="UniProtKB-KW"/>
</dbReference>
<dbReference type="Proteomes" id="UP000475214">
    <property type="component" value="Unassembled WGS sequence"/>
</dbReference>
<keyword evidence="7" id="KW-1185">Reference proteome</keyword>
<gene>
    <name evidence="6" type="ORF">G1H10_02775</name>
</gene>
<accession>A0A6L9S254</accession>
<dbReference type="Gene3D" id="3.40.50.720">
    <property type="entry name" value="NAD(P)-binding Rossmann-like Domain"/>
    <property type="match status" value="1"/>
</dbReference>
<comment type="similarity">
    <text evidence="1">Belongs to the HIBADH-related family.</text>
</comment>
<dbReference type="SUPFAM" id="SSF51735">
    <property type="entry name" value="NAD(P)-binding Rossmann-fold domains"/>
    <property type="match status" value="1"/>
</dbReference>
<name>A0A6L9S254_9ACTN</name>
<organism evidence="6 7">
    <name type="scientific">Phytoactinopolyspora halotolerans</name>
    <dbReference type="NCBI Taxonomy" id="1981512"/>
    <lineage>
        <taxon>Bacteria</taxon>
        <taxon>Bacillati</taxon>
        <taxon>Actinomycetota</taxon>
        <taxon>Actinomycetes</taxon>
        <taxon>Jiangellales</taxon>
        <taxon>Jiangellaceae</taxon>
        <taxon>Phytoactinopolyspora</taxon>
    </lineage>
</organism>
<dbReference type="InterPro" id="IPR051265">
    <property type="entry name" value="HIBADH-related_NP60_sf"/>
</dbReference>
<evidence type="ECO:0000313" key="6">
    <source>
        <dbReference type="EMBL" id="NED99086.1"/>
    </source>
</evidence>
<protein>
    <submittedName>
        <fullName evidence="6">NAD(P)-dependent oxidoreductase</fullName>
    </submittedName>
</protein>
<dbReference type="AlphaFoldDB" id="A0A6L9S254"/>
<comment type="caution">
    <text evidence="6">The sequence shown here is derived from an EMBL/GenBank/DDBJ whole genome shotgun (WGS) entry which is preliminary data.</text>
</comment>
<feature type="domain" description="NADPH-dependent reductive aminase-like C-terminal" evidence="5">
    <location>
        <begin position="178"/>
        <end position="302"/>
    </location>
</feature>
<feature type="region of interest" description="Disordered" evidence="3">
    <location>
        <begin position="295"/>
        <end position="334"/>
    </location>
</feature>
<dbReference type="InterPro" id="IPR048666">
    <property type="entry name" value="RedAm-like_C"/>
</dbReference>
<dbReference type="InterPro" id="IPR015815">
    <property type="entry name" value="HIBADH-related"/>
</dbReference>
<dbReference type="InterPro" id="IPR013328">
    <property type="entry name" value="6PGD_dom2"/>
</dbReference>
<dbReference type="GO" id="GO:0050661">
    <property type="term" value="F:NADP binding"/>
    <property type="evidence" value="ECO:0007669"/>
    <property type="project" value="InterPro"/>
</dbReference>
<proteinExistence type="inferred from homology"/>
<dbReference type="PIRSF" id="PIRSF000103">
    <property type="entry name" value="HIBADH"/>
    <property type="match status" value="1"/>
</dbReference>
<dbReference type="PANTHER" id="PTHR43580:SF2">
    <property type="entry name" value="CYTOKINE-LIKE NUCLEAR FACTOR N-PAC"/>
    <property type="match status" value="1"/>
</dbReference>
<reference evidence="6 7" key="1">
    <citation type="submission" date="2020-02" db="EMBL/GenBank/DDBJ databases">
        <authorList>
            <person name="Li X.-J."/>
            <person name="Han X.-M."/>
        </authorList>
    </citation>
    <scope>NUCLEOTIDE SEQUENCE [LARGE SCALE GENOMIC DNA]</scope>
    <source>
        <strain evidence="6 7">CCTCC AB 2017055</strain>
    </source>
</reference>
<feature type="compositionally biased region" description="Polar residues" evidence="3">
    <location>
        <begin position="321"/>
        <end position="334"/>
    </location>
</feature>
<dbReference type="Pfam" id="PF03446">
    <property type="entry name" value="NAD_binding_2"/>
    <property type="match status" value="1"/>
</dbReference>